<dbReference type="SUPFAM" id="SSF56672">
    <property type="entry name" value="DNA/RNA polymerases"/>
    <property type="match status" value="1"/>
</dbReference>
<dbReference type="AlphaFoldDB" id="A0AAE0BW85"/>
<reference evidence="1 2" key="1">
    <citation type="journal article" date="2015" name="Genome Biol. Evol.">
        <title>Comparative Genomics of a Bacterivorous Green Alga Reveals Evolutionary Causalities and Consequences of Phago-Mixotrophic Mode of Nutrition.</title>
        <authorList>
            <person name="Burns J.A."/>
            <person name="Paasch A."/>
            <person name="Narechania A."/>
            <person name="Kim E."/>
        </authorList>
    </citation>
    <scope>NUCLEOTIDE SEQUENCE [LARGE SCALE GENOMIC DNA]</scope>
    <source>
        <strain evidence="1 2">PLY_AMNH</strain>
    </source>
</reference>
<proteinExistence type="predicted"/>
<protein>
    <submittedName>
        <fullName evidence="1">Uncharacterized protein</fullName>
    </submittedName>
</protein>
<dbReference type="InterPro" id="IPR043502">
    <property type="entry name" value="DNA/RNA_pol_sf"/>
</dbReference>
<dbReference type="Gene3D" id="3.30.70.270">
    <property type="match status" value="1"/>
</dbReference>
<dbReference type="Gene3D" id="2.30.30.140">
    <property type="match status" value="1"/>
</dbReference>
<dbReference type="InterPro" id="IPR052055">
    <property type="entry name" value="Hepadnavirus_pol/RT"/>
</dbReference>
<comment type="caution">
    <text evidence="1">The sequence shown here is derived from an EMBL/GenBank/DDBJ whole genome shotgun (WGS) entry which is preliminary data.</text>
</comment>
<dbReference type="InterPro" id="IPR043128">
    <property type="entry name" value="Rev_trsase/Diguanyl_cyclase"/>
</dbReference>
<evidence type="ECO:0000313" key="2">
    <source>
        <dbReference type="Proteomes" id="UP001190700"/>
    </source>
</evidence>
<dbReference type="EMBL" id="LGRX02032457">
    <property type="protein sequence ID" value="KAK3243988.1"/>
    <property type="molecule type" value="Genomic_DNA"/>
</dbReference>
<sequence>MKMEALKKLRRLAKPNDWCFSFDLRDGFYALGIHRDFQKFTQFDIQGELFQCSAMSFGWSDAPRVFCKFVRVMVEALRSPQAAEDRRARNEKKGQWDPVQIIEHLGLEAFLRELEGKIVRLYCDNQVDDDKFYPGVVKGFNEDGTVHVVYDDGDEENLNLSDEKFTFLRSAGVSEQNDETAEVLNENTDCGGDYEENKRGGDTQNFFVRSLCGRWKSEAGSVSVY</sequence>
<dbReference type="Proteomes" id="UP001190700">
    <property type="component" value="Unassembled WGS sequence"/>
</dbReference>
<gene>
    <name evidence="1" type="ORF">CYMTET_46386</name>
</gene>
<dbReference type="PANTHER" id="PTHR33050">
    <property type="entry name" value="REVERSE TRANSCRIPTASE DOMAIN-CONTAINING PROTEIN"/>
    <property type="match status" value="1"/>
</dbReference>
<name>A0AAE0BW85_9CHLO</name>
<organism evidence="1 2">
    <name type="scientific">Cymbomonas tetramitiformis</name>
    <dbReference type="NCBI Taxonomy" id="36881"/>
    <lineage>
        <taxon>Eukaryota</taxon>
        <taxon>Viridiplantae</taxon>
        <taxon>Chlorophyta</taxon>
        <taxon>Pyramimonadophyceae</taxon>
        <taxon>Pyramimonadales</taxon>
        <taxon>Pyramimonadaceae</taxon>
        <taxon>Cymbomonas</taxon>
    </lineage>
</organism>
<dbReference type="PANTHER" id="PTHR33050:SF7">
    <property type="entry name" value="RIBONUCLEASE H"/>
    <property type="match status" value="1"/>
</dbReference>
<accession>A0AAE0BW85</accession>
<keyword evidence="2" id="KW-1185">Reference proteome</keyword>
<evidence type="ECO:0000313" key="1">
    <source>
        <dbReference type="EMBL" id="KAK3243988.1"/>
    </source>
</evidence>
<dbReference type="Gene3D" id="3.10.10.10">
    <property type="entry name" value="HIV Type 1 Reverse Transcriptase, subunit A, domain 1"/>
    <property type="match status" value="1"/>
</dbReference>